<protein>
    <submittedName>
        <fullName evidence="1">Uncharacterized protein</fullName>
    </submittedName>
</protein>
<dbReference type="EMBL" id="CADCTZ010000246">
    <property type="protein sequence ID" value="CAA9324662.1"/>
    <property type="molecule type" value="Genomic_DNA"/>
</dbReference>
<name>A0A6J4LBW5_9CYAN</name>
<gene>
    <name evidence="1" type="ORF">AVDCRST_MAG84-1555</name>
</gene>
<dbReference type="AlphaFoldDB" id="A0A6J4LBW5"/>
<reference evidence="1" key="1">
    <citation type="submission" date="2020-02" db="EMBL/GenBank/DDBJ databases">
        <authorList>
            <person name="Meier V. D."/>
        </authorList>
    </citation>
    <scope>NUCLEOTIDE SEQUENCE</scope>
    <source>
        <strain evidence="1">AVDCRST_MAG84</strain>
    </source>
</reference>
<proteinExistence type="predicted"/>
<sequence>MSDFQCLHCLSAFCSAVNYAMLGDRQLLDVALFWRGGARPLFPNGWDRAIIKDFSSPILLGSASI</sequence>
<organism evidence="1">
    <name type="scientific">uncultured Microcoleus sp</name>
    <dbReference type="NCBI Taxonomy" id="259945"/>
    <lineage>
        <taxon>Bacteria</taxon>
        <taxon>Bacillati</taxon>
        <taxon>Cyanobacteriota</taxon>
        <taxon>Cyanophyceae</taxon>
        <taxon>Oscillatoriophycideae</taxon>
        <taxon>Oscillatoriales</taxon>
        <taxon>Microcoleaceae</taxon>
        <taxon>Microcoleus</taxon>
        <taxon>environmental samples</taxon>
    </lineage>
</organism>
<accession>A0A6J4LBW5</accession>
<evidence type="ECO:0000313" key="1">
    <source>
        <dbReference type="EMBL" id="CAA9324662.1"/>
    </source>
</evidence>